<evidence type="ECO:0008006" key="3">
    <source>
        <dbReference type="Google" id="ProtNLM"/>
    </source>
</evidence>
<dbReference type="EMBL" id="CP001032">
    <property type="protein sequence ID" value="ACB73822.1"/>
    <property type="molecule type" value="Genomic_DNA"/>
</dbReference>
<protein>
    <recommendedName>
        <fullName evidence="3">DUF3800 domain-containing protein</fullName>
    </recommendedName>
</protein>
<dbReference type="InterPro" id="IPR024524">
    <property type="entry name" value="DUF3800"/>
</dbReference>
<evidence type="ECO:0000313" key="2">
    <source>
        <dbReference type="Proteomes" id="UP000007013"/>
    </source>
</evidence>
<accession>B1ZSG5</accession>
<dbReference type="KEGG" id="ote:Oter_0532"/>
<sequence length="223" mass="25148">MLVFLDESGDAGFKFGEGSSTFFVVTLVIVPDPASAASLETTIAQLRHKLHTPPDYEFHFTATCAAWRESFMKEVNGLNFRYHPIVINKPALRGEGFKCKDSFYKFACRIVLENAAKELSDATVVLDGCGSREFQRELGSYLRRRLNPSDAAGLVIKKLKIQDSRRNNLLQLADMVCGAVARSFSGRKDAQLYRRWLKPREARVQFWPKENPGLSSEGTHTLR</sequence>
<dbReference type="RefSeq" id="WP_012373360.1">
    <property type="nucleotide sequence ID" value="NC_010571.1"/>
</dbReference>
<dbReference type="Pfam" id="PF12686">
    <property type="entry name" value="DUF3800"/>
    <property type="match status" value="1"/>
</dbReference>
<gene>
    <name evidence="1" type="ordered locus">Oter_0532</name>
</gene>
<organism evidence="1 2">
    <name type="scientific">Opitutus terrae (strain DSM 11246 / JCM 15787 / PB90-1)</name>
    <dbReference type="NCBI Taxonomy" id="452637"/>
    <lineage>
        <taxon>Bacteria</taxon>
        <taxon>Pseudomonadati</taxon>
        <taxon>Verrucomicrobiota</taxon>
        <taxon>Opitutia</taxon>
        <taxon>Opitutales</taxon>
        <taxon>Opitutaceae</taxon>
        <taxon>Opitutus</taxon>
    </lineage>
</organism>
<reference evidence="1 2" key="1">
    <citation type="journal article" date="2011" name="J. Bacteriol.">
        <title>Genome sequence of the verrucomicrobium Opitutus terrae PB90-1, an abundant inhabitant of rice paddy soil ecosystems.</title>
        <authorList>
            <person name="van Passel M.W."/>
            <person name="Kant R."/>
            <person name="Palva A."/>
            <person name="Copeland A."/>
            <person name="Lucas S."/>
            <person name="Lapidus A."/>
            <person name="Glavina del Rio T."/>
            <person name="Pitluck S."/>
            <person name="Goltsman E."/>
            <person name="Clum A."/>
            <person name="Sun H."/>
            <person name="Schmutz J."/>
            <person name="Larimer F.W."/>
            <person name="Land M.L."/>
            <person name="Hauser L."/>
            <person name="Kyrpides N."/>
            <person name="Mikhailova N."/>
            <person name="Richardson P.P."/>
            <person name="Janssen P.H."/>
            <person name="de Vos W.M."/>
            <person name="Smidt H."/>
        </authorList>
    </citation>
    <scope>NUCLEOTIDE SEQUENCE [LARGE SCALE GENOMIC DNA]</scope>
    <source>
        <strain evidence="2">DSM 11246 / JCM 15787 / PB90-1</strain>
    </source>
</reference>
<proteinExistence type="predicted"/>
<dbReference type="HOGENOM" id="CLU_109755_0_0_0"/>
<dbReference type="AlphaFoldDB" id="B1ZSG5"/>
<dbReference type="OrthoDB" id="9792394at2"/>
<dbReference type="eggNOG" id="ENOG502ZAV3">
    <property type="taxonomic scope" value="Bacteria"/>
</dbReference>
<dbReference type="Proteomes" id="UP000007013">
    <property type="component" value="Chromosome"/>
</dbReference>
<evidence type="ECO:0000313" key="1">
    <source>
        <dbReference type="EMBL" id="ACB73822.1"/>
    </source>
</evidence>
<dbReference type="STRING" id="452637.Oter_0532"/>
<keyword evidence="2" id="KW-1185">Reference proteome</keyword>
<name>B1ZSG5_OPITP</name>